<comment type="caution">
    <text evidence="1">The sequence shown here is derived from an EMBL/GenBank/DDBJ whole genome shotgun (WGS) entry which is preliminary data.</text>
</comment>
<dbReference type="Proteomes" id="UP000020077">
    <property type="component" value="Unassembled WGS sequence"/>
</dbReference>
<dbReference type="EMBL" id="JDVG02000605">
    <property type="protein sequence ID" value="KFB71032.1"/>
    <property type="molecule type" value="Genomic_DNA"/>
</dbReference>
<dbReference type="AlphaFoldDB" id="A0A080LRV6"/>
<protein>
    <submittedName>
        <fullName evidence="1">Uncharacterized protein</fullName>
    </submittedName>
</protein>
<evidence type="ECO:0000313" key="1">
    <source>
        <dbReference type="EMBL" id="KFB71032.1"/>
    </source>
</evidence>
<proteinExistence type="predicted"/>
<organism evidence="1 2">
    <name type="scientific">Candidatus Accumulibacter phosphatis</name>
    <dbReference type="NCBI Taxonomy" id="327160"/>
    <lineage>
        <taxon>Bacteria</taxon>
        <taxon>Pseudomonadati</taxon>
        <taxon>Pseudomonadota</taxon>
        <taxon>Betaproteobacteria</taxon>
        <taxon>Candidatus Accumulibacter</taxon>
    </lineage>
</organism>
<sequence length="201" mass="22219">MSGHQAQQLLFLIGLAEIVIDSQLDGVLTVFVCRSRGDHDDRDHAQAVVGTHVAGELETIHARHFDVDQQDVRDQSKQLFERIDAVLGGHHLVAFTCQQTTGDLAHGQRIVHDHDRRHGGGDAVRGHRLTNGWHRRDRAHRAIAAGQGNRVQDQHHLAIPENGRAIDADHPCQLGSDVLDDDFLIAQQFVDLHRDSLAAAA</sequence>
<reference evidence="1 2" key="1">
    <citation type="submission" date="2014-02" db="EMBL/GenBank/DDBJ databases">
        <title>Expanding our view of genomic diversity in Candidatus Accumulibacter clades.</title>
        <authorList>
            <person name="Skennerton C.T."/>
            <person name="Barr J.J."/>
            <person name="Slater F.R."/>
            <person name="Bond P.L."/>
            <person name="Tyson G.W."/>
        </authorList>
    </citation>
    <scope>NUCLEOTIDE SEQUENCE [LARGE SCALE GENOMIC DNA]</scope>
    <source>
        <strain evidence="2">BA-91</strain>
    </source>
</reference>
<gene>
    <name evidence="1" type="ORF">AW09_003848</name>
</gene>
<evidence type="ECO:0000313" key="2">
    <source>
        <dbReference type="Proteomes" id="UP000020077"/>
    </source>
</evidence>
<name>A0A080LRV6_9PROT</name>
<dbReference type="AntiFam" id="ANF00198">
    <property type="entry name" value="Shadow ORF (opposite pilG)"/>
</dbReference>
<accession>A0A080LRV6</accession>